<protein>
    <submittedName>
        <fullName evidence="1">Uncharacterized protein</fullName>
    </submittedName>
</protein>
<dbReference type="EMBL" id="JARBHB010000008">
    <property type="protein sequence ID" value="KAJ8877420.1"/>
    <property type="molecule type" value="Genomic_DNA"/>
</dbReference>
<comment type="caution">
    <text evidence="1">The sequence shown here is derived from an EMBL/GenBank/DDBJ whole genome shotgun (WGS) entry which is preliminary data.</text>
</comment>
<evidence type="ECO:0000313" key="1">
    <source>
        <dbReference type="EMBL" id="KAJ8877420.1"/>
    </source>
</evidence>
<sequence length="343" mass="37684">MGLRLQDGLNSIVTLYTSGQNGTFQDDRRCHGATAHNPCARRPVTPLLWSNLNPTPLTRCGNGINPGWGEDGRNRLPKENRRINLVKVVGSCRQFDGVDIACDYRETCPVGQGGEKAGFRAVTNASVDWGGGGCARSAAATPLRYVNKENKEESCPFRVDLPWRSRFVRRRSGVREVLDSNPRKGMAINLMRMDAVRLSHWCNFLGLVKLPTSRGAFGRCATDFHCGVFWVRIAGKAWLLDIHLRMSTYYLTSRLPDADRRTAFQRSLAIAAILLACAIGVRDCSTPSTATLVQFPAGVDPGFSHVRIVLNDTAGKGSPVSPALTFRLCPTITSLHPHRPSKP</sequence>
<proteinExistence type="predicted"/>
<name>A0ABQ9GZG9_9NEOP</name>
<gene>
    <name evidence="1" type="ORF">PR048_021874</name>
</gene>
<organism evidence="1 2">
    <name type="scientific">Dryococelus australis</name>
    <dbReference type="NCBI Taxonomy" id="614101"/>
    <lineage>
        <taxon>Eukaryota</taxon>
        <taxon>Metazoa</taxon>
        <taxon>Ecdysozoa</taxon>
        <taxon>Arthropoda</taxon>
        <taxon>Hexapoda</taxon>
        <taxon>Insecta</taxon>
        <taxon>Pterygota</taxon>
        <taxon>Neoptera</taxon>
        <taxon>Polyneoptera</taxon>
        <taxon>Phasmatodea</taxon>
        <taxon>Verophasmatodea</taxon>
        <taxon>Anareolatae</taxon>
        <taxon>Phasmatidae</taxon>
        <taxon>Eurycanthinae</taxon>
        <taxon>Dryococelus</taxon>
    </lineage>
</organism>
<keyword evidence="2" id="KW-1185">Reference proteome</keyword>
<accession>A0ABQ9GZG9</accession>
<reference evidence="1 2" key="1">
    <citation type="submission" date="2023-02" db="EMBL/GenBank/DDBJ databases">
        <title>LHISI_Scaffold_Assembly.</title>
        <authorList>
            <person name="Stuart O.P."/>
            <person name="Cleave R."/>
            <person name="Magrath M.J.L."/>
            <person name="Mikheyev A.S."/>
        </authorList>
    </citation>
    <scope>NUCLEOTIDE SEQUENCE [LARGE SCALE GENOMIC DNA]</scope>
    <source>
        <strain evidence="1">Daus_M_001</strain>
        <tissue evidence="1">Leg muscle</tissue>
    </source>
</reference>
<dbReference type="Proteomes" id="UP001159363">
    <property type="component" value="Chromosome 7"/>
</dbReference>
<evidence type="ECO:0000313" key="2">
    <source>
        <dbReference type="Proteomes" id="UP001159363"/>
    </source>
</evidence>